<organism evidence="2 3">
    <name type="scientific">Corynebacterium suedekumii</name>
    <dbReference type="NCBI Taxonomy" id="3049801"/>
    <lineage>
        <taxon>Bacteria</taxon>
        <taxon>Bacillati</taxon>
        <taxon>Actinomycetota</taxon>
        <taxon>Actinomycetes</taxon>
        <taxon>Mycobacteriales</taxon>
        <taxon>Corynebacteriaceae</taxon>
        <taxon>Corynebacterium</taxon>
    </lineage>
</organism>
<proteinExistence type="predicted"/>
<protein>
    <submittedName>
        <fullName evidence="2">Multidrug ABC transporter permease</fullName>
    </submittedName>
</protein>
<feature type="transmembrane region" description="Helical" evidence="1">
    <location>
        <begin position="162"/>
        <end position="180"/>
    </location>
</feature>
<keyword evidence="1" id="KW-0472">Membrane</keyword>
<keyword evidence="1" id="KW-0812">Transmembrane</keyword>
<name>A0ABY8VM48_9CORY</name>
<evidence type="ECO:0000313" key="2">
    <source>
        <dbReference type="EMBL" id="WIM70721.1"/>
    </source>
</evidence>
<sequence length="185" mass="20427">MIQSVMLVTTEYRYNLQSSTYLATPRRWTVALAKLLLYAAIAAALTFVAILVGFYVAKLTAPDSAAELFRPFEDDAAKDIMWSYPASAAAVVMLSQGIALLLRQTAGAVALMLIWFMGLEQIFRLVPRIGSDIVRFLPFENLNAFINDIAIEGVPWSTHGSGAYFLAWALVVWILGVVALHRRDA</sequence>
<feature type="transmembrane region" description="Helical" evidence="1">
    <location>
        <begin position="82"/>
        <end position="102"/>
    </location>
</feature>
<reference evidence="2 3" key="1">
    <citation type="submission" date="2023-05" db="EMBL/GenBank/DDBJ databases">
        <title>Corynebacterium suedekumii sp. nov. and Corynebacterium breve sp. nov. isolated from raw cow's milk.</title>
        <authorList>
            <person name="Baer M.K."/>
            <person name="Mehl L."/>
            <person name="Hellmuth R."/>
            <person name="Marke G."/>
            <person name="Lipski A."/>
        </authorList>
    </citation>
    <scope>NUCLEOTIDE SEQUENCE [LARGE SCALE GENOMIC DNA]</scope>
    <source>
        <strain evidence="2 3">LM112</strain>
    </source>
</reference>
<dbReference type="EMBL" id="CP126970">
    <property type="protein sequence ID" value="WIM70721.1"/>
    <property type="molecule type" value="Genomic_DNA"/>
</dbReference>
<feature type="transmembrane region" description="Helical" evidence="1">
    <location>
        <begin position="109"/>
        <end position="126"/>
    </location>
</feature>
<accession>A0ABY8VM48</accession>
<dbReference type="Proteomes" id="UP001238805">
    <property type="component" value="Chromosome"/>
</dbReference>
<gene>
    <name evidence="2" type="ORF">QP029_02505</name>
</gene>
<evidence type="ECO:0000313" key="3">
    <source>
        <dbReference type="Proteomes" id="UP001238805"/>
    </source>
</evidence>
<feature type="transmembrane region" description="Helical" evidence="1">
    <location>
        <begin position="35"/>
        <end position="57"/>
    </location>
</feature>
<evidence type="ECO:0000256" key="1">
    <source>
        <dbReference type="SAM" id="Phobius"/>
    </source>
</evidence>
<keyword evidence="1" id="KW-1133">Transmembrane helix</keyword>
<keyword evidence="3" id="KW-1185">Reference proteome</keyword>
<dbReference type="RefSeq" id="WP_284875301.1">
    <property type="nucleotide sequence ID" value="NZ_CP126970.1"/>
</dbReference>